<dbReference type="EMBL" id="LAZR01049037">
    <property type="protein sequence ID" value="KKK90579.1"/>
    <property type="molecule type" value="Genomic_DNA"/>
</dbReference>
<evidence type="ECO:0000313" key="1">
    <source>
        <dbReference type="EMBL" id="KKK90579.1"/>
    </source>
</evidence>
<protein>
    <submittedName>
        <fullName evidence="1">Uncharacterized protein</fullName>
    </submittedName>
</protein>
<accession>A0A0F9BJ19</accession>
<sequence>MIGVFVVALIFVAAIAALLYAGLKPWPVYSPPLTPGWVMKQYHDLVVSKLKEMDEWRSPMAGLVEKKDA</sequence>
<gene>
    <name evidence="1" type="ORF">LCGC14_2721580</name>
</gene>
<comment type="caution">
    <text evidence="1">The sequence shown here is derived from an EMBL/GenBank/DDBJ whole genome shotgun (WGS) entry which is preliminary data.</text>
</comment>
<organism evidence="1">
    <name type="scientific">marine sediment metagenome</name>
    <dbReference type="NCBI Taxonomy" id="412755"/>
    <lineage>
        <taxon>unclassified sequences</taxon>
        <taxon>metagenomes</taxon>
        <taxon>ecological metagenomes</taxon>
    </lineage>
</organism>
<dbReference type="AlphaFoldDB" id="A0A0F9BJ19"/>
<name>A0A0F9BJ19_9ZZZZ</name>
<proteinExistence type="predicted"/>
<reference evidence="1" key="1">
    <citation type="journal article" date="2015" name="Nature">
        <title>Complex archaea that bridge the gap between prokaryotes and eukaryotes.</title>
        <authorList>
            <person name="Spang A."/>
            <person name="Saw J.H."/>
            <person name="Jorgensen S.L."/>
            <person name="Zaremba-Niedzwiedzka K."/>
            <person name="Martijn J."/>
            <person name="Lind A.E."/>
            <person name="van Eijk R."/>
            <person name="Schleper C."/>
            <person name="Guy L."/>
            <person name="Ettema T.J."/>
        </authorList>
    </citation>
    <scope>NUCLEOTIDE SEQUENCE</scope>
</reference>